<dbReference type="InterPro" id="IPR012340">
    <property type="entry name" value="NA-bd_OB-fold"/>
</dbReference>
<evidence type="ECO:0000256" key="8">
    <source>
        <dbReference type="ARBA" id="ARBA00023125"/>
    </source>
</evidence>
<dbReference type="SMART" id="SM00490">
    <property type="entry name" value="HELICc"/>
    <property type="match status" value="2"/>
</dbReference>
<evidence type="ECO:0000256" key="5">
    <source>
        <dbReference type="ARBA" id="ARBA00022801"/>
    </source>
</evidence>
<evidence type="ECO:0000256" key="15">
    <source>
        <dbReference type="RuleBase" id="RU363016"/>
    </source>
</evidence>
<keyword evidence="7 15" id="KW-0067">ATP-binding</keyword>
<dbReference type="Proteomes" id="UP000198661">
    <property type="component" value="Unassembled WGS sequence"/>
</dbReference>
<dbReference type="NCBIfam" id="NF008168">
    <property type="entry name" value="PRK10917.2-2"/>
    <property type="match status" value="1"/>
</dbReference>
<dbReference type="Gene3D" id="1.10.150.20">
    <property type="entry name" value="5' to 3' exonuclease, C-terminal subdomain"/>
    <property type="match status" value="1"/>
</dbReference>
<dbReference type="GO" id="GO:0006281">
    <property type="term" value="P:DNA repair"/>
    <property type="evidence" value="ECO:0007669"/>
    <property type="project" value="UniProtKB-UniRule"/>
</dbReference>
<keyword evidence="11" id="KW-0413">Isomerase</keyword>
<evidence type="ECO:0000256" key="9">
    <source>
        <dbReference type="ARBA" id="ARBA00023172"/>
    </source>
</evidence>
<dbReference type="NCBIfam" id="TIGR00643">
    <property type="entry name" value="recG"/>
    <property type="match status" value="1"/>
</dbReference>
<evidence type="ECO:0000256" key="3">
    <source>
        <dbReference type="ARBA" id="ARBA00022741"/>
    </source>
</evidence>
<dbReference type="InterPro" id="IPR027417">
    <property type="entry name" value="P-loop_NTPase"/>
</dbReference>
<reference evidence="18 19" key="1">
    <citation type="submission" date="2016-10" db="EMBL/GenBank/DDBJ databases">
        <authorList>
            <person name="de Groot N.N."/>
        </authorList>
    </citation>
    <scope>NUCLEOTIDE SEQUENCE [LARGE SCALE GENOMIC DNA]</scope>
    <source>
        <strain evidence="18 19">DSM 44945</strain>
    </source>
</reference>
<keyword evidence="5 15" id="KW-0378">Hydrolase</keyword>
<dbReference type="PROSITE" id="PS51194">
    <property type="entry name" value="HELICASE_CTER"/>
    <property type="match status" value="1"/>
</dbReference>
<dbReference type="InterPro" id="IPR033454">
    <property type="entry name" value="RecG_wedge"/>
</dbReference>
<dbReference type="InterPro" id="IPR045562">
    <property type="entry name" value="RecG_dom3_C"/>
</dbReference>
<dbReference type="OrthoDB" id="9804325at2"/>
<dbReference type="InterPro" id="IPR047112">
    <property type="entry name" value="RecG/Mfd"/>
</dbReference>
<dbReference type="NCBIfam" id="NF008165">
    <property type="entry name" value="PRK10917.1-3"/>
    <property type="match status" value="1"/>
</dbReference>
<dbReference type="STRING" id="201973.SAMN04488025_12814"/>
<dbReference type="Pfam" id="PF00270">
    <property type="entry name" value="DEAD"/>
    <property type="match status" value="1"/>
</dbReference>
<comment type="function">
    <text evidence="15">Plays a critical role in recombination and DNA repair. Helps process Holliday junction intermediates to mature products by catalyzing branch migration. Has replication fork regression activity, unwinds stalled or blocked replication forks to make a HJ that can be resolved. Has a DNA unwinding activity characteristic of a DNA helicase with 3'-5' polarity.</text>
</comment>
<dbReference type="GO" id="GO:0016887">
    <property type="term" value="F:ATP hydrolysis activity"/>
    <property type="evidence" value="ECO:0007669"/>
    <property type="project" value="RHEA"/>
</dbReference>
<evidence type="ECO:0000256" key="10">
    <source>
        <dbReference type="ARBA" id="ARBA00023204"/>
    </source>
</evidence>
<keyword evidence="10 15" id="KW-0234">DNA repair</keyword>
<dbReference type="GO" id="GO:0005524">
    <property type="term" value="F:ATP binding"/>
    <property type="evidence" value="ECO:0007669"/>
    <property type="project" value="UniProtKB-KW"/>
</dbReference>
<evidence type="ECO:0000256" key="4">
    <source>
        <dbReference type="ARBA" id="ARBA00022763"/>
    </source>
</evidence>
<dbReference type="InterPro" id="IPR004609">
    <property type="entry name" value="ATP-dep_DNA_helicase_RecG"/>
</dbReference>
<dbReference type="SUPFAM" id="SSF50249">
    <property type="entry name" value="Nucleic acid-binding proteins"/>
    <property type="match status" value="1"/>
</dbReference>
<keyword evidence="8" id="KW-0238">DNA-binding</keyword>
<dbReference type="PROSITE" id="PS51192">
    <property type="entry name" value="HELICASE_ATP_BIND_1"/>
    <property type="match status" value="1"/>
</dbReference>
<protein>
    <recommendedName>
        <fullName evidence="2 15">ATP-dependent DNA helicase RecG</fullName>
        <ecNumber evidence="13 15">5.6.2.4</ecNumber>
    </recommendedName>
</protein>
<dbReference type="InterPro" id="IPR011545">
    <property type="entry name" value="DEAD/DEAH_box_helicase_dom"/>
</dbReference>
<evidence type="ECO:0000313" key="19">
    <source>
        <dbReference type="Proteomes" id="UP000198661"/>
    </source>
</evidence>
<dbReference type="InterPro" id="IPR014001">
    <property type="entry name" value="Helicase_ATP-bd"/>
</dbReference>
<keyword evidence="3 15" id="KW-0547">Nucleotide-binding</keyword>
<dbReference type="CDD" id="cd17992">
    <property type="entry name" value="DEXHc_RecG"/>
    <property type="match status" value="1"/>
</dbReference>
<accession>A0A1I2R4H9</accession>
<dbReference type="AlphaFoldDB" id="A0A1I2R4H9"/>
<gene>
    <name evidence="18" type="ORF">SAMN04488025_12814</name>
</gene>
<evidence type="ECO:0000256" key="6">
    <source>
        <dbReference type="ARBA" id="ARBA00022806"/>
    </source>
</evidence>
<dbReference type="Pfam" id="PF17191">
    <property type="entry name" value="RecG_wedge"/>
    <property type="match status" value="1"/>
</dbReference>
<dbReference type="GO" id="GO:0006310">
    <property type="term" value="P:DNA recombination"/>
    <property type="evidence" value="ECO:0007669"/>
    <property type="project" value="UniProtKB-UniRule"/>
</dbReference>
<dbReference type="Pfam" id="PF00271">
    <property type="entry name" value="Helicase_C"/>
    <property type="match status" value="1"/>
</dbReference>
<dbReference type="SUPFAM" id="SSF52540">
    <property type="entry name" value="P-loop containing nucleoside triphosphate hydrolases"/>
    <property type="match status" value="2"/>
</dbReference>
<keyword evidence="9 15" id="KW-0233">DNA recombination</keyword>
<evidence type="ECO:0000256" key="7">
    <source>
        <dbReference type="ARBA" id="ARBA00022840"/>
    </source>
</evidence>
<dbReference type="CDD" id="cd04488">
    <property type="entry name" value="RecG_wedge_OBF"/>
    <property type="match status" value="1"/>
</dbReference>
<sequence length="682" mass="77932">MKLSEIPVTQVAGVGEKRAEDLHRLGIETVEDLLTYFPFRYDDNRLTDLKRAGHGERITVRGEVFGETSIRWYGRKKSRLSGKLMVDGLPITVIWFNQPFLRDKLLPGKTIIVAGKWDRRRLQLTAERTLLDPRRQGFEADRLAPVYSVSGSIKVQWLRKAIHQAFVQFGRHIEEPLPEALVRRYRLMDRAKAMYLLHFPRGWEEGRQARRRMVYEELFLYELKIMALRRRIRRESRGIARKLDRKRIEAFIDALPFPLTRAQRRVVDEILTDMAKEEQMYRLLQGDVGSGKTVVAAIALYANHLSGYQGALMVPTEILAEQHAETLGKLLEPRGVRVVTLTGRLSARQRREVLRDIGNGSAHVVVGTHALIQEGVEYHRLGLVITDEQHRFGVKQRARLREKGESPDVLFMTATPIPRTLAITAFGEMDVSVIDEMPKGRQPVETHWVKPDVWPRVIRFIGERCRSGEQAYVICPLIEESEKMDLQNAQALYEELTKALAPLRVGLLHGKMAPDHKDEVMRRFAAGDVQVLVSTTVVEVGVNVPRATVMVIYDADRFGLAQLHQLRGRVGRGGGEAFCILVADPKSETGVERMRILTETVDGFEIARRDLELRGPGEFFGVKQSGMPEFRIADLSRDERILEVARADAWELVSRSDFWERKEWAPLHAFLKKEGLDNPSLD</sequence>
<dbReference type="RefSeq" id="WP_092040038.1">
    <property type="nucleotide sequence ID" value="NZ_FOOK01000028.1"/>
</dbReference>
<dbReference type="PANTHER" id="PTHR47964">
    <property type="entry name" value="ATP-DEPENDENT DNA HELICASE HOMOLOG RECG, CHLOROPLASTIC"/>
    <property type="match status" value="1"/>
</dbReference>
<proteinExistence type="inferred from homology"/>
<evidence type="ECO:0000256" key="12">
    <source>
        <dbReference type="ARBA" id="ARBA00034617"/>
    </source>
</evidence>
<comment type="similarity">
    <text evidence="1 15">Belongs to the helicase family. RecG subfamily.</text>
</comment>
<name>A0A1I2R4H9_9BACL</name>
<dbReference type="EC" id="5.6.2.4" evidence="13 15"/>
<keyword evidence="4 15" id="KW-0227">DNA damage</keyword>
<evidence type="ECO:0000256" key="14">
    <source>
        <dbReference type="ARBA" id="ARBA00048988"/>
    </source>
</evidence>
<dbReference type="Gene3D" id="2.40.50.140">
    <property type="entry name" value="Nucleic acid-binding proteins"/>
    <property type="match status" value="1"/>
</dbReference>
<keyword evidence="19" id="KW-1185">Reference proteome</keyword>
<comment type="catalytic activity">
    <reaction evidence="14 15">
        <text>ATP + H2O = ADP + phosphate + H(+)</text>
        <dbReference type="Rhea" id="RHEA:13065"/>
        <dbReference type="ChEBI" id="CHEBI:15377"/>
        <dbReference type="ChEBI" id="CHEBI:15378"/>
        <dbReference type="ChEBI" id="CHEBI:30616"/>
        <dbReference type="ChEBI" id="CHEBI:43474"/>
        <dbReference type="ChEBI" id="CHEBI:456216"/>
        <dbReference type="EC" id="5.6.2.4"/>
    </reaction>
</comment>
<keyword evidence="6 15" id="KW-0347">Helicase</keyword>
<evidence type="ECO:0000259" key="17">
    <source>
        <dbReference type="PROSITE" id="PS51194"/>
    </source>
</evidence>
<dbReference type="GO" id="GO:0003677">
    <property type="term" value="F:DNA binding"/>
    <property type="evidence" value="ECO:0007669"/>
    <property type="project" value="UniProtKB-KW"/>
</dbReference>
<evidence type="ECO:0000256" key="13">
    <source>
        <dbReference type="ARBA" id="ARBA00034808"/>
    </source>
</evidence>
<evidence type="ECO:0000256" key="2">
    <source>
        <dbReference type="ARBA" id="ARBA00017846"/>
    </source>
</evidence>
<dbReference type="PANTHER" id="PTHR47964:SF1">
    <property type="entry name" value="ATP-DEPENDENT DNA HELICASE HOMOLOG RECG, CHLOROPLASTIC"/>
    <property type="match status" value="1"/>
</dbReference>
<evidence type="ECO:0000256" key="1">
    <source>
        <dbReference type="ARBA" id="ARBA00007504"/>
    </source>
</evidence>
<feature type="domain" description="Helicase ATP-binding" evidence="16">
    <location>
        <begin position="273"/>
        <end position="434"/>
    </location>
</feature>
<organism evidence="18 19">
    <name type="scientific">Planifilum fulgidum</name>
    <dbReference type="NCBI Taxonomy" id="201973"/>
    <lineage>
        <taxon>Bacteria</taxon>
        <taxon>Bacillati</taxon>
        <taxon>Bacillota</taxon>
        <taxon>Bacilli</taxon>
        <taxon>Bacillales</taxon>
        <taxon>Thermoactinomycetaceae</taxon>
        <taxon>Planifilum</taxon>
    </lineage>
</organism>
<dbReference type="SMART" id="SM00487">
    <property type="entry name" value="DEXDc"/>
    <property type="match status" value="1"/>
</dbReference>
<feature type="domain" description="Helicase C-terminal" evidence="17">
    <location>
        <begin position="457"/>
        <end position="612"/>
    </location>
</feature>
<comment type="catalytic activity">
    <reaction evidence="12 15">
        <text>Couples ATP hydrolysis with the unwinding of duplex DNA by translocating in the 3'-5' direction.</text>
        <dbReference type="EC" id="5.6.2.4"/>
    </reaction>
</comment>
<evidence type="ECO:0000313" key="18">
    <source>
        <dbReference type="EMBL" id="SFG35310.1"/>
    </source>
</evidence>
<dbReference type="GO" id="GO:0043138">
    <property type="term" value="F:3'-5' DNA helicase activity"/>
    <property type="evidence" value="ECO:0007669"/>
    <property type="project" value="UniProtKB-EC"/>
</dbReference>
<evidence type="ECO:0000256" key="11">
    <source>
        <dbReference type="ARBA" id="ARBA00023235"/>
    </source>
</evidence>
<dbReference type="Pfam" id="PF19833">
    <property type="entry name" value="RecG_dom3_C"/>
    <property type="match status" value="1"/>
</dbReference>
<dbReference type="Gene3D" id="3.40.50.300">
    <property type="entry name" value="P-loop containing nucleotide triphosphate hydrolases"/>
    <property type="match status" value="2"/>
</dbReference>
<dbReference type="EMBL" id="FOOK01000028">
    <property type="protein sequence ID" value="SFG35310.1"/>
    <property type="molecule type" value="Genomic_DNA"/>
</dbReference>
<evidence type="ECO:0000259" key="16">
    <source>
        <dbReference type="PROSITE" id="PS51192"/>
    </source>
</evidence>
<dbReference type="InterPro" id="IPR001650">
    <property type="entry name" value="Helicase_C-like"/>
</dbReference>